<dbReference type="GO" id="GO:0005886">
    <property type="term" value="C:plasma membrane"/>
    <property type="evidence" value="ECO:0007669"/>
    <property type="project" value="UniProtKB-SubCell"/>
</dbReference>
<accession>A0A4Q7J8Z1</accession>
<proteinExistence type="inferred from homology"/>
<protein>
    <submittedName>
        <fullName evidence="9">AEC family transporter</fullName>
    </submittedName>
</protein>
<dbReference type="GO" id="GO:0055085">
    <property type="term" value="P:transmembrane transport"/>
    <property type="evidence" value="ECO:0007669"/>
    <property type="project" value="InterPro"/>
</dbReference>
<evidence type="ECO:0000256" key="7">
    <source>
        <dbReference type="ARBA" id="ARBA00023136"/>
    </source>
</evidence>
<feature type="transmembrane region" description="Helical" evidence="8">
    <location>
        <begin position="6"/>
        <end position="22"/>
    </location>
</feature>
<feature type="transmembrane region" description="Helical" evidence="8">
    <location>
        <begin position="163"/>
        <end position="182"/>
    </location>
</feature>
<evidence type="ECO:0000313" key="10">
    <source>
        <dbReference type="Proteomes" id="UP000292003"/>
    </source>
</evidence>
<dbReference type="RefSeq" id="WP_130475213.1">
    <property type="nucleotide sequence ID" value="NZ_SFCC01000005.1"/>
</dbReference>
<comment type="similarity">
    <text evidence="2">Belongs to the auxin efflux carrier (TC 2.A.69) family.</text>
</comment>
<evidence type="ECO:0000256" key="6">
    <source>
        <dbReference type="ARBA" id="ARBA00022989"/>
    </source>
</evidence>
<reference evidence="9 10" key="1">
    <citation type="submission" date="2019-02" db="EMBL/GenBank/DDBJ databases">
        <title>Draft genome sequence of Amycolatopsis sp. 8-3EHSu isolated from roots of Suaeda maritima.</title>
        <authorList>
            <person name="Duangmal K."/>
            <person name="Chantavorakit T."/>
        </authorList>
    </citation>
    <scope>NUCLEOTIDE SEQUENCE [LARGE SCALE GENOMIC DNA]</scope>
    <source>
        <strain evidence="9 10">8-3EHSu</strain>
    </source>
</reference>
<comment type="caution">
    <text evidence="9">The sequence shown here is derived from an EMBL/GenBank/DDBJ whole genome shotgun (WGS) entry which is preliminary data.</text>
</comment>
<gene>
    <name evidence="9" type="ORF">EWH70_10925</name>
</gene>
<dbReference type="OrthoDB" id="5405318at2"/>
<dbReference type="Pfam" id="PF03547">
    <property type="entry name" value="Mem_trans"/>
    <property type="match status" value="2"/>
</dbReference>
<dbReference type="EMBL" id="SFCC01000005">
    <property type="protein sequence ID" value="RZQ63687.1"/>
    <property type="molecule type" value="Genomic_DNA"/>
</dbReference>
<evidence type="ECO:0000313" key="9">
    <source>
        <dbReference type="EMBL" id="RZQ63687.1"/>
    </source>
</evidence>
<organism evidence="9 10">
    <name type="scientific">Amycolatopsis suaedae</name>
    <dbReference type="NCBI Taxonomy" id="2510978"/>
    <lineage>
        <taxon>Bacteria</taxon>
        <taxon>Bacillati</taxon>
        <taxon>Actinomycetota</taxon>
        <taxon>Actinomycetes</taxon>
        <taxon>Pseudonocardiales</taxon>
        <taxon>Pseudonocardiaceae</taxon>
        <taxon>Amycolatopsis</taxon>
    </lineage>
</organism>
<feature type="transmembrane region" description="Helical" evidence="8">
    <location>
        <begin position="123"/>
        <end position="143"/>
    </location>
</feature>
<keyword evidence="10" id="KW-1185">Reference proteome</keyword>
<dbReference type="InterPro" id="IPR038770">
    <property type="entry name" value="Na+/solute_symporter_sf"/>
</dbReference>
<dbReference type="Proteomes" id="UP000292003">
    <property type="component" value="Unassembled WGS sequence"/>
</dbReference>
<evidence type="ECO:0000256" key="1">
    <source>
        <dbReference type="ARBA" id="ARBA00004651"/>
    </source>
</evidence>
<dbReference type="PANTHER" id="PTHR36838">
    <property type="entry name" value="AUXIN EFFLUX CARRIER FAMILY PROTEIN"/>
    <property type="match status" value="1"/>
</dbReference>
<evidence type="ECO:0000256" key="4">
    <source>
        <dbReference type="ARBA" id="ARBA00022475"/>
    </source>
</evidence>
<feature type="transmembrane region" description="Helical" evidence="8">
    <location>
        <begin position="65"/>
        <end position="87"/>
    </location>
</feature>
<dbReference type="Gene3D" id="1.20.1530.20">
    <property type="match status" value="1"/>
</dbReference>
<keyword evidence="6 8" id="KW-1133">Transmembrane helix</keyword>
<evidence type="ECO:0000256" key="8">
    <source>
        <dbReference type="SAM" id="Phobius"/>
    </source>
</evidence>
<keyword evidence="4" id="KW-1003">Cell membrane</keyword>
<evidence type="ECO:0000256" key="5">
    <source>
        <dbReference type="ARBA" id="ARBA00022692"/>
    </source>
</evidence>
<evidence type="ECO:0000256" key="2">
    <source>
        <dbReference type="ARBA" id="ARBA00010145"/>
    </source>
</evidence>
<evidence type="ECO:0000256" key="3">
    <source>
        <dbReference type="ARBA" id="ARBA00022448"/>
    </source>
</evidence>
<dbReference type="PANTHER" id="PTHR36838:SF3">
    <property type="entry name" value="TRANSPORTER AUXIN EFFLUX CARRIER EC FAMILY"/>
    <property type="match status" value="1"/>
</dbReference>
<dbReference type="InterPro" id="IPR004776">
    <property type="entry name" value="Mem_transp_PIN-like"/>
</dbReference>
<comment type="subcellular location">
    <subcellularLocation>
        <location evidence="1">Cell membrane</location>
        <topology evidence="1">Multi-pass membrane protein</topology>
    </subcellularLocation>
</comment>
<sequence length="312" mass="32400">MTGALAAFAPIWVLTGLGYLLRRFDVLGERADAVLTRFVFLVAMPAVLFSTLIGTPFTALVNEGVLAFVAGTVVAAALGFAVSLLVFRRKLAERTLSTAVASYVNAGNLGIPVALQVLGNSTFIVAVLLFQSLVMMPLMLAVVETGVAGGKGVRVRTLLTLPVRNPVIAASLLGVIVGSLGLDLPTVLLEPIHTLGDAGVACALVVLGMSLRGDRADGPAPARRWEIVTMVALKVVVQPAVTFGACLLLGLPGPLLFAAVLCSALPTAQNIFIAAGRYAVEVRFVRDCVLISTLCSMVTLSLIAWLLGAAVL</sequence>
<keyword evidence="3" id="KW-0813">Transport</keyword>
<feature type="transmembrane region" description="Helical" evidence="8">
    <location>
        <begin position="288"/>
        <end position="311"/>
    </location>
</feature>
<dbReference type="AlphaFoldDB" id="A0A4Q7J8Z1"/>
<name>A0A4Q7J8Z1_9PSEU</name>
<keyword evidence="7 8" id="KW-0472">Membrane</keyword>
<feature type="transmembrane region" description="Helical" evidence="8">
    <location>
        <begin position="99"/>
        <end position="117"/>
    </location>
</feature>
<keyword evidence="5 8" id="KW-0812">Transmembrane</keyword>
<feature type="transmembrane region" description="Helical" evidence="8">
    <location>
        <begin position="34"/>
        <end position="53"/>
    </location>
</feature>